<dbReference type="PANTHER" id="PTHR13604">
    <property type="entry name" value="DC12-RELATED"/>
    <property type="match status" value="1"/>
</dbReference>
<keyword evidence="4 8" id="KW-0378">Hydrolase</keyword>
<dbReference type="InterPro" id="IPR036590">
    <property type="entry name" value="SRAP-like"/>
</dbReference>
<keyword evidence="7" id="KW-0456">Lyase</keyword>
<keyword evidence="10" id="KW-1185">Reference proteome</keyword>
<gene>
    <name evidence="9" type="ORF">P2G67_15210</name>
</gene>
<evidence type="ECO:0000256" key="2">
    <source>
        <dbReference type="ARBA" id="ARBA00022670"/>
    </source>
</evidence>
<evidence type="ECO:0000256" key="7">
    <source>
        <dbReference type="ARBA" id="ARBA00023239"/>
    </source>
</evidence>
<proteinExistence type="inferred from homology"/>
<dbReference type="Gene3D" id="3.90.1680.10">
    <property type="entry name" value="SOS response associated peptidase-like"/>
    <property type="match status" value="1"/>
</dbReference>
<keyword evidence="6" id="KW-0238">DNA-binding</keyword>
<evidence type="ECO:0000256" key="6">
    <source>
        <dbReference type="ARBA" id="ARBA00023125"/>
    </source>
</evidence>
<dbReference type="SUPFAM" id="SSF143081">
    <property type="entry name" value="BB1717-like"/>
    <property type="match status" value="1"/>
</dbReference>
<evidence type="ECO:0000256" key="1">
    <source>
        <dbReference type="ARBA" id="ARBA00008136"/>
    </source>
</evidence>
<evidence type="ECO:0000256" key="4">
    <source>
        <dbReference type="ARBA" id="ARBA00022801"/>
    </source>
</evidence>
<evidence type="ECO:0000313" key="10">
    <source>
        <dbReference type="Proteomes" id="UP001215503"/>
    </source>
</evidence>
<comment type="caution">
    <text evidence="9">The sequence shown here is derived from an EMBL/GenBank/DDBJ whole genome shotgun (WGS) entry which is preliminary data.</text>
</comment>
<keyword evidence="5" id="KW-0190">Covalent protein-DNA linkage</keyword>
<comment type="similarity">
    <text evidence="1 8">Belongs to the SOS response-associated peptidase family.</text>
</comment>
<reference evidence="9 10" key="1">
    <citation type="submission" date="2023-03" db="EMBL/GenBank/DDBJ databases">
        <title>Fodinicurvata sp. CAU 1616 isolated from sea sendiment.</title>
        <authorList>
            <person name="Kim W."/>
        </authorList>
    </citation>
    <scope>NUCLEOTIDE SEQUENCE [LARGE SCALE GENOMIC DNA]</scope>
    <source>
        <strain evidence="9 10">CAU 1616</strain>
    </source>
</reference>
<keyword evidence="3" id="KW-0227">DNA damage</keyword>
<evidence type="ECO:0000256" key="5">
    <source>
        <dbReference type="ARBA" id="ARBA00023124"/>
    </source>
</evidence>
<organism evidence="9 10">
    <name type="scientific">Aquibaculum arenosum</name>
    <dbReference type="NCBI Taxonomy" id="3032591"/>
    <lineage>
        <taxon>Bacteria</taxon>
        <taxon>Pseudomonadati</taxon>
        <taxon>Pseudomonadota</taxon>
        <taxon>Alphaproteobacteria</taxon>
        <taxon>Rhodospirillales</taxon>
        <taxon>Rhodovibrionaceae</taxon>
        <taxon>Aquibaculum</taxon>
    </lineage>
</organism>
<sequence length="230" mass="25726">MCGRFTQAMTWRQLVDLYRIHEQAELPLEPRYNVAPTQQVLAIRQTTTDERQTFLPRWGLVPSWAKELSIGNRMINARAEGVADKPSFRAAFKARRCLIPASGFYEWSGPRAARQPHYIQAHDGNPLTFAGLWESWRDRDEPDAPPLETCTIITTTASPDVAELHERMPVVLTSEAAWDTWLDPQAPPPLLQDLLQPAPAGTLIHHPVDRRVGSPKAQGAELIAPLTGNA</sequence>
<name>A0ABT5YQY0_9PROT</name>
<evidence type="ECO:0000256" key="8">
    <source>
        <dbReference type="RuleBase" id="RU364100"/>
    </source>
</evidence>
<dbReference type="PANTHER" id="PTHR13604:SF0">
    <property type="entry name" value="ABASIC SITE PROCESSING PROTEIN HMCES"/>
    <property type="match status" value="1"/>
</dbReference>
<dbReference type="EMBL" id="JARHUD010000011">
    <property type="protein sequence ID" value="MDF2097328.1"/>
    <property type="molecule type" value="Genomic_DNA"/>
</dbReference>
<dbReference type="RefSeq" id="WP_275824110.1">
    <property type="nucleotide sequence ID" value="NZ_JARHUD010000011.1"/>
</dbReference>
<dbReference type="Pfam" id="PF02586">
    <property type="entry name" value="SRAP"/>
    <property type="match status" value="1"/>
</dbReference>
<dbReference type="EC" id="3.4.-.-" evidence="8"/>
<dbReference type="InterPro" id="IPR003738">
    <property type="entry name" value="SRAP"/>
</dbReference>
<evidence type="ECO:0000256" key="3">
    <source>
        <dbReference type="ARBA" id="ARBA00022763"/>
    </source>
</evidence>
<accession>A0ABT5YQY0</accession>
<dbReference type="Proteomes" id="UP001215503">
    <property type="component" value="Unassembled WGS sequence"/>
</dbReference>
<evidence type="ECO:0000313" key="9">
    <source>
        <dbReference type="EMBL" id="MDF2097328.1"/>
    </source>
</evidence>
<keyword evidence="2 8" id="KW-0645">Protease</keyword>
<protein>
    <recommendedName>
        <fullName evidence="8">Abasic site processing protein</fullName>
        <ecNumber evidence="8">3.4.-.-</ecNumber>
    </recommendedName>
</protein>